<dbReference type="Proteomes" id="UP000245207">
    <property type="component" value="Unassembled WGS sequence"/>
</dbReference>
<dbReference type="GO" id="GO:0008935">
    <property type="term" value="F:1,4-dihydroxy-2-naphthoyl-CoA synthase activity"/>
    <property type="evidence" value="ECO:0007669"/>
    <property type="project" value="UniProtKB-EC"/>
</dbReference>
<dbReference type="InterPro" id="IPR010198">
    <property type="entry name" value="DHNA-CoA_synthase_MenB"/>
</dbReference>
<dbReference type="HAMAP" id="MF_01934">
    <property type="entry name" value="MenB"/>
    <property type="match status" value="1"/>
</dbReference>
<dbReference type="GO" id="GO:0005829">
    <property type="term" value="C:cytosol"/>
    <property type="evidence" value="ECO:0007669"/>
    <property type="project" value="TreeGrafter"/>
</dbReference>
<protein>
    <submittedName>
        <fullName evidence="3">Enoyl-CoA hydratase/isomerase D</fullName>
    </submittedName>
</protein>
<dbReference type="SUPFAM" id="SSF52096">
    <property type="entry name" value="ClpP/crotonase"/>
    <property type="match status" value="3"/>
</dbReference>
<dbReference type="Gene3D" id="3.90.226.10">
    <property type="entry name" value="2-enoyl-CoA Hydratase, Chain A, domain 1"/>
    <property type="match status" value="3"/>
</dbReference>
<keyword evidence="3" id="KW-0413">Isomerase</keyword>
<evidence type="ECO:0000313" key="4">
    <source>
        <dbReference type="Proteomes" id="UP000245207"/>
    </source>
</evidence>
<accession>A0A2U1M3A4</accession>
<dbReference type="GO" id="GO:0009234">
    <property type="term" value="P:menaquinone biosynthetic process"/>
    <property type="evidence" value="ECO:0007669"/>
    <property type="project" value="InterPro"/>
</dbReference>
<dbReference type="GO" id="GO:0016853">
    <property type="term" value="F:isomerase activity"/>
    <property type="evidence" value="ECO:0007669"/>
    <property type="project" value="UniProtKB-KW"/>
</dbReference>
<keyword evidence="2" id="KW-0456">Lyase</keyword>
<organism evidence="3 4">
    <name type="scientific">Artemisia annua</name>
    <name type="common">Sweet wormwood</name>
    <dbReference type="NCBI Taxonomy" id="35608"/>
    <lineage>
        <taxon>Eukaryota</taxon>
        <taxon>Viridiplantae</taxon>
        <taxon>Streptophyta</taxon>
        <taxon>Embryophyta</taxon>
        <taxon>Tracheophyta</taxon>
        <taxon>Spermatophyta</taxon>
        <taxon>Magnoliopsida</taxon>
        <taxon>eudicotyledons</taxon>
        <taxon>Gunneridae</taxon>
        <taxon>Pentapetalae</taxon>
        <taxon>asterids</taxon>
        <taxon>campanulids</taxon>
        <taxon>Asterales</taxon>
        <taxon>Asteraceae</taxon>
        <taxon>Asteroideae</taxon>
        <taxon>Anthemideae</taxon>
        <taxon>Artemisiinae</taxon>
        <taxon>Artemisia</taxon>
    </lineage>
</organism>
<dbReference type="PANTHER" id="PTHR43113">
    <property type="entry name" value="NUCLEOSIDE-DIPHOSPHATE-SUGAR EPIMERASE"/>
    <property type="match status" value="1"/>
</dbReference>
<dbReference type="CDD" id="cd06558">
    <property type="entry name" value="crotonase-like"/>
    <property type="match status" value="1"/>
</dbReference>
<dbReference type="Gene3D" id="1.10.12.10">
    <property type="entry name" value="Lyase 2-enoyl-coa Hydratase, Chain A, domain 2"/>
    <property type="match status" value="2"/>
</dbReference>
<dbReference type="PANTHER" id="PTHR43113:SF1">
    <property type="entry name" value="1,4-DIHYDROXY-2-NAPHTHOYL-COA SYNTHASE, PEROXISOMAL"/>
    <property type="match status" value="1"/>
</dbReference>
<evidence type="ECO:0000256" key="2">
    <source>
        <dbReference type="ARBA" id="ARBA00023239"/>
    </source>
</evidence>
<gene>
    <name evidence="3" type="ORF">CTI12_AA427160</name>
</gene>
<dbReference type="EMBL" id="PKPP01006681">
    <property type="protein sequence ID" value="PWA55727.1"/>
    <property type="molecule type" value="Genomic_DNA"/>
</dbReference>
<dbReference type="AlphaFoldDB" id="A0A2U1M3A4"/>
<dbReference type="Pfam" id="PF00378">
    <property type="entry name" value="ECH_1"/>
    <property type="match status" value="3"/>
</dbReference>
<reference evidence="3 4" key="1">
    <citation type="journal article" date="2018" name="Mol. Plant">
        <title>The genome of Artemisia annua provides insight into the evolution of Asteraceae family and artemisinin biosynthesis.</title>
        <authorList>
            <person name="Shen Q."/>
            <person name="Zhang L."/>
            <person name="Liao Z."/>
            <person name="Wang S."/>
            <person name="Yan T."/>
            <person name="Shi P."/>
            <person name="Liu M."/>
            <person name="Fu X."/>
            <person name="Pan Q."/>
            <person name="Wang Y."/>
            <person name="Lv Z."/>
            <person name="Lu X."/>
            <person name="Zhang F."/>
            <person name="Jiang W."/>
            <person name="Ma Y."/>
            <person name="Chen M."/>
            <person name="Hao X."/>
            <person name="Li L."/>
            <person name="Tang Y."/>
            <person name="Lv G."/>
            <person name="Zhou Y."/>
            <person name="Sun X."/>
            <person name="Brodelius P.E."/>
            <person name="Rose J.K.C."/>
            <person name="Tang K."/>
        </authorList>
    </citation>
    <scope>NUCLEOTIDE SEQUENCE [LARGE SCALE GENOMIC DNA]</scope>
    <source>
        <strain evidence="4">cv. Huhao1</strain>
        <tissue evidence="3">Leaf</tissue>
    </source>
</reference>
<dbReference type="OrthoDB" id="2018133at2759"/>
<name>A0A2U1M3A4_ARTAN</name>
<sequence length="729" mass="80342">MATENREKDMSAVARRFAAVINHLNPMFAQPHLGSNDISLSKCSGSMNDSYHRIHGEVSDKIPVWNVACDETGVEFTDIIYEKAEGEAIAKITINRPEGRNASRPHTIKELITKGLVSQWYSSCVRSSPTKMVVGSSPAYDMAIGVSSRVCKGKGAIAFWAGPNLVVWARYAFWARGHVATNCRSKKSSMKITNRFDQFVPVGKRLPVLAGVRCELSGSMNDSYHRIHGEVSDKIPVWNVACDETGVEFTDIIYEKAEGEAIAKITINRPERRNAFRPHTIKELIRAFNDARDDSSIGVIILTGKGTKAFCSGGDQTLRSGDGYADFENFGRLNVLDLQVQMRRLPKPVIAMVIFVIYTCQSLLSSVNCDMRMVQVKFCVASNKVAGYAVGGGHVLHMVCDLTIAADNAVFGQTGPKVGSFDAGYGSSIMSRLVGPKKAREMWFLARFYTAQEAEKMGLINTVVPLEKLEQETVKWCREIIRNSPTAIRVLKSSLNAVDDGHAGHQELGGNATLIFYGTEEVFRNKLVQMRRLPKPVIAMVIFVIYTYQSLLNCDMGMVQVKVCVASNKVAGYAVGGGHVLHMVCDLTIAADNAVFGQTGPKVGSFDAGYGSSIMSRLVGPKKAREMWFLARFYTAQEAEKMGLINTVVPLEKLEQETVKWCREIIRNSPTAIRVLKSSLNAVDDGHAGHQELGGNATLIFYGTEEGNEGKTAYMERRPPNFSKFPRRP</sequence>
<dbReference type="InterPro" id="IPR001753">
    <property type="entry name" value="Enoyl-CoA_hydra/iso"/>
</dbReference>
<keyword evidence="4" id="KW-1185">Reference proteome</keyword>
<evidence type="ECO:0000256" key="1">
    <source>
        <dbReference type="ARBA" id="ARBA00000177"/>
    </source>
</evidence>
<dbReference type="InterPro" id="IPR014748">
    <property type="entry name" value="Enoyl-CoA_hydra_C"/>
</dbReference>
<dbReference type="InterPro" id="IPR029045">
    <property type="entry name" value="ClpP/crotonase-like_dom_sf"/>
</dbReference>
<comment type="catalytic activity">
    <reaction evidence="1">
        <text>2-succinylbenzoyl-CoA + H(+) = 1,4-dihydroxy-2-naphthoyl-CoA + H2O</text>
        <dbReference type="Rhea" id="RHEA:26562"/>
        <dbReference type="ChEBI" id="CHEBI:15377"/>
        <dbReference type="ChEBI" id="CHEBI:15378"/>
        <dbReference type="ChEBI" id="CHEBI:57364"/>
        <dbReference type="ChEBI" id="CHEBI:58897"/>
        <dbReference type="EC" id="4.1.3.36"/>
    </reaction>
</comment>
<comment type="caution">
    <text evidence="3">The sequence shown here is derived from an EMBL/GenBank/DDBJ whole genome shotgun (WGS) entry which is preliminary data.</text>
</comment>
<proteinExistence type="inferred from homology"/>
<dbReference type="STRING" id="35608.A0A2U1M3A4"/>
<evidence type="ECO:0000313" key="3">
    <source>
        <dbReference type="EMBL" id="PWA55727.1"/>
    </source>
</evidence>